<feature type="transmembrane region" description="Helical" evidence="1">
    <location>
        <begin position="109"/>
        <end position="126"/>
    </location>
</feature>
<feature type="transmembrane region" description="Helical" evidence="1">
    <location>
        <begin position="295"/>
        <end position="317"/>
    </location>
</feature>
<name>A0ABU9XMF9_9SPHN</name>
<dbReference type="InterPro" id="IPR052529">
    <property type="entry name" value="Bact_Transport_Assoc"/>
</dbReference>
<dbReference type="PANTHER" id="PTHR30590">
    <property type="entry name" value="INNER MEMBRANE PROTEIN"/>
    <property type="match status" value="1"/>
</dbReference>
<reference evidence="3 4" key="1">
    <citation type="submission" date="2024-05" db="EMBL/GenBank/DDBJ databases">
        <authorList>
            <person name="Liu Q."/>
            <person name="Xin Y.-H."/>
        </authorList>
    </citation>
    <scope>NUCLEOTIDE SEQUENCE [LARGE SCALE GENOMIC DNA]</scope>
    <source>
        <strain evidence="3 4">CGMCC 1.15349</strain>
    </source>
</reference>
<evidence type="ECO:0000259" key="2">
    <source>
        <dbReference type="Pfam" id="PF04235"/>
    </source>
</evidence>
<feature type="transmembrane region" description="Helical" evidence="1">
    <location>
        <begin position="337"/>
        <end position="359"/>
    </location>
</feature>
<evidence type="ECO:0000313" key="4">
    <source>
        <dbReference type="Proteomes" id="UP001404104"/>
    </source>
</evidence>
<feature type="transmembrane region" description="Helical" evidence="1">
    <location>
        <begin position="371"/>
        <end position="393"/>
    </location>
</feature>
<comment type="caution">
    <text evidence="3">The sequence shown here is derived from an EMBL/GenBank/DDBJ whole genome shotgun (WGS) entry which is preliminary data.</text>
</comment>
<proteinExistence type="predicted"/>
<keyword evidence="1" id="KW-0812">Transmembrane</keyword>
<dbReference type="Proteomes" id="UP001404104">
    <property type="component" value="Unassembled WGS sequence"/>
</dbReference>
<feature type="transmembrane region" description="Helical" evidence="1">
    <location>
        <begin position="12"/>
        <end position="35"/>
    </location>
</feature>
<feature type="domain" description="DUF418" evidence="2">
    <location>
        <begin position="281"/>
        <end position="438"/>
    </location>
</feature>
<feature type="transmembrane region" description="Helical" evidence="1">
    <location>
        <begin position="67"/>
        <end position="88"/>
    </location>
</feature>
<accession>A0ABU9XMF9</accession>
<sequence length="462" mass="51441">MNTPATPTEPDGAPRIAVLDILRGIAILGILFMNINDMGGSYWASSEEIRHFGWTAADQIFWWLREIFVSGTARCLLEMLFGVGMVILTDRAAAALGGQAVWRGYYRRNIVLSLFGLVHIFILLWPGDILHTYGVAALIAFLFRRLAAPALLGIGLLMALSQLFGLGMALEEAQRARIEVPRLQAERAAGQALTPIEARRVTRYTAAIAERARQKHNERRRIAREDRDRAAATGNFASWANNAWRTMMVLWGRSDGIAAGSFLEPLFVWEAVATMLIGAGLFKWGVIQGQRSRRFYLWLTVLAYAVGLPARAIDAYWTTRFDGYPHLIYATGELTRLATTLGHLGLINVIVMSVSGAALLRPFAAAGRTALSLYVLQTLICLWVLYPPFALGLYGKSGWAVLMLTALVINILLLALANLWLRHFDIAPVEWAWRSLVERRRLRWRKRLKSGDNRLADGIAAA</sequence>
<dbReference type="EMBL" id="JBDIMF010000001">
    <property type="protein sequence ID" value="MEN2785000.1"/>
    <property type="molecule type" value="Genomic_DNA"/>
</dbReference>
<dbReference type="RefSeq" id="WP_345862374.1">
    <property type="nucleotide sequence ID" value="NZ_JBDIMF010000001.1"/>
</dbReference>
<gene>
    <name evidence="3" type="ORF">ABC969_01020</name>
</gene>
<feature type="transmembrane region" description="Helical" evidence="1">
    <location>
        <begin position="146"/>
        <end position="170"/>
    </location>
</feature>
<keyword evidence="1" id="KW-0472">Membrane</keyword>
<protein>
    <submittedName>
        <fullName evidence="3">DUF418 domain-containing protein</fullName>
    </submittedName>
</protein>
<dbReference type="InterPro" id="IPR007349">
    <property type="entry name" value="DUF418"/>
</dbReference>
<evidence type="ECO:0000313" key="3">
    <source>
        <dbReference type="EMBL" id="MEN2785000.1"/>
    </source>
</evidence>
<dbReference type="PANTHER" id="PTHR30590:SF2">
    <property type="entry name" value="INNER MEMBRANE PROTEIN"/>
    <property type="match status" value="1"/>
</dbReference>
<dbReference type="Pfam" id="PF04235">
    <property type="entry name" value="DUF418"/>
    <property type="match status" value="1"/>
</dbReference>
<feature type="transmembrane region" description="Helical" evidence="1">
    <location>
        <begin position="399"/>
        <end position="421"/>
    </location>
</feature>
<keyword evidence="4" id="KW-1185">Reference proteome</keyword>
<organism evidence="3 4">
    <name type="scientific">Sphingomonas qilianensis</name>
    <dbReference type="NCBI Taxonomy" id="1736690"/>
    <lineage>
        <taxon>Bacteria</taxon>
        <taxon>Pseudomonadati</taxon>
        <taxon>Pseudomonadota</taxon>
        <taxon>Alphaproteobacteria</taxon>
        <taxon>Sphingomonadales</taxon>
        <taxon>Sphingomonadaceae</taxon>
        <taxon>Sphingomonas</taxon>
    </lineage>
</organism>
<evidence type="ECO:0000256" key="1">
    <source>
        <dbReference type="SAM" id="Phobius"/>
    </source>
</evidence>
<keyword evidence="1" id="KW-1133">Transmembrane helix</keyword>